<gene>
    <name evidence="2" type="ORF">FB00_12905</name>
</gene>
<dbReference type="AlphaFoldDB" id="A0A0H2KMA6"/>
<evidence type="ECO:0000313" key="2">
    <source>
        <dbReference type="EMBL" id="KLN34308.1"/>
    </source>
</evidence>
<keyword evidence="1" id="KW-1133">Transmembrane helix</keyword>
<evidence type="ECO:0000313" key="3">
    <source>
        <dbReference type="Proteomes" id="UP000035265"/>
    </source>
</evidence>
<keyword evidence="3" id="KW-1185">Reference proteome</keyword>
<dbReference type="PATRIC" id="fig|264251.5.peg.2623"/>
<dbReference type="EMBL" id="JNBQ01000016">
    <property type="protein sequence ID" value="KLN34308.1"/>
    <property type="molecule type" value="Genomic_DNA"/>
</dbReference>
<protein>
    <recommendedName>
        <fullName evidence="4">FUSC family protein</fullName>
    </recommendedName>
</protein>
<feature type="transmembrane region" description="Helical" evidence="1">
    <location>
        <begin position="128"/>
        <end position="146"/>
    </location>
</feature>
<comment type="caution">
    <text evidence="2">The sequence shown here is derived from an EMBL/GenBank/DDBJ whole genome shotgun (WGS) entry which is preliminary data.</text>
</comment>
<evidence type="ECO:0008006" key="4">
    <source>
        <dbReference type="Google" id="ProtNLM"/>
    </source>
</evidence>
<sequence length="389" mass="41298">MGVRAPGVRGTLVPVVSEDSAAGGSRRGGRAVEAGARARRAVAAAQRQWVRHPRWSLAVKGAVAAALAWFVGVLAPEPFSDYPYYAPLGAVVATTSTLARSVRESTQAILAILVGAVIARGVDLVLSPSALSVALVVGLALLCSGWRRFGEMGTWAVTSALFVLIIGNAAKVEFVGAYAGLVVVGAAIGVGINLLVPPLPLTPTEEALDGLRDTLVDQVEALADGLDGERPPSAEEWEERRREVEPTLARARDAVSRTREAARANIRLRRHRDWAVSQVRRAQELEVSADVVGSLVRLLVEWEREGRDDLALGARLRPLAARALDAYAAALRSVSTEPAEEEALRALAARAEDLRSAVREARQEVDEDYFVAGAVVLALRRGAAVLAAT</sequence>
<feature type="transmembrane region" description="Helical" evidence="1">
    <location>
        <begin position="153"/>
        <end position="170"/>
    </location>
</feature>
<reference evidence="2 3" key="1">
    <citation type="submission" date="2014-05" db="EMBL/GenBank/DDBJ databases">
        <title>Cellulosimicrobium funkei U11 genome.</title>
        <authorList>
            <person name="Hu C."/>
            <person name="Gong Y."/>
            <person name="Wan W."/>
            <person name="Jiang M."/>
        </authorList>
    </citation>
    <scope>NUCLEOTIDE SEQUENCE [LARGE SCALE GENOMIC DNA]</scope>
    <source>
        <strain evidence="2 3">U11</strain>
    </source>
</reference>
<dbReference type="STRING" id="264251.FB00_12905"/>
<feature type="transmembrane region" description="Helical" evidence="1">
    <location>
        <begin position="176"/>
        <end position="196"/>
    </location>
</feature>
<accession>A0A0H2KMA6</accession>
<organism evidence="2 3">
    <name type="scientific">Cellulosimicrobium funkei</name>
    <dbReference type="NCBI Taxonomy" id="264251"/>
    <lineage>
        <taxon>Bacteria</taxon>
        <taxon>Bacillati</taxon>
        <taxon>Actinomycetota</taxon>
        <taxon>Actinomycetes</taxon>
        <taxon>Micrococcales</taxon>
        <taxon>Promicromonosporaceae</taxon>
        <taxon>Cellulosimicrobium</taxon>
    </lineage>
</organism>
<keyword evidence="1" id="KW-0812">Transmembrane</keyword>
<evidence type="ECO:0000256" key="1">
    <source>
        <dbReference type="SAM" id="Phobius"/>
    </source>
</evidence>
<keyword evidence="1" id="KW-0472">Membrane</keyword>
<feature type="transmembrane region" description="Helical" evidence="1">
    <location>
        <begin position="57"/>
        <end position="76"/>
    </location>
</feature>
<dbReference type="Proteomes" id="UP000035265">
    <property type="component" value="Unassembled WGS sequence"/>
</dbReference>
<name>A0A0H2KMA6_9MICO</name>
<proteinExistence type="predicted"/>